<dbReference type="PATRIC" id="fig|1158614.3.peg.3803"/>
<dbReference type="Proteomes" id="UP000014160">
    <property type="component" value="Unassembled WGS sequence"/>
</dbReference>
<sequence>MEIVRADFQLFDREYFTFKQLKAQHSEKELEEIKQEYKKHWQKWKAIQMAVADGLPKEFHMEKPKIESWTNGWNLRNHFWCAYRDPAHHNQNACLAVLLNKKQFQVYLMFQHYKSEERSGSLAAYNDLLPTLAEWYLQVESKNYFIWPQTEHELDDHLPLTAFLEGKSQSDKWTDSMKGRSFQLGKLFFQTDALSNVVEETIHAMEELAPLYAALDRTDR</sequence>
<keyword evidence="4" id="KW-1185">Reference proteome</keyword>
<evidence type="ECO:0000313" key="1">
    <source>
        <dbReference type="EMBL" id="EOI53860.1"/>
    </source>
</evidence>
<comment type="caution">
    <text evidence="1">The sequence shown here is derived from an EMBL/GenBank/DDBJ whole genome shotgun (WGS) entry which is preliminary data.</text>
</comment>
<dbReference type="eggNOG" id="ENOG50331XM">
    <property type="taxonomic scope" value="Bacteria"/>
</dbReference>
<proteinExistence type="predicted"/>
<dbReference type="EMBL" id="ASWH01000001">
    <property type="protein sequence ID" value="EOW80865.1"/>
    <property type="molecule type" value="Genomic_DNA"/>
</dbReference>
<dbReference type="InterPro" id="IPR019722">
    <property type="entry name" value="HI_0552_fam"/>
</dbReference>
<evidence type="ECO:0000313" key="3">
    <source>
        <dbReference type="Proteomes" id="UP000013750"/>
    </source>
</evidence>
<dbReference type="RefSeq" id="WP_010782141.1">
    <property type="nucleotide sequence ID" value="NZ_ASWH01000001.1"/>
</dbReference>
<gene>
    <name evidence="2" type="ORF">I592_00149</name>
    <name evidence="1" type="ORF">UKC_03813</name>
</gene>
<protein>
    <recommendedName>
        <fullName evidence="5">Glucose-6-phosphate 1-dehydrogenase</fullName>
    </recommendedName>
</protein>
<accession>R2V7Z4</accession>
<reference evidence="1 3" key="1">
    <citation type="submission" date="2013-02" db="EMBL/GenBank/DDBJ databases">
        <title>The Genome Sequence of Enterococcus gilvus ATCC BAA-350.</title>
        <authorList>
            <consortium name="The Broad Institute Genome Sequencing Platform"/>
            <consortium name="The Broad Institute Genome Sequencing Center for Infectious Disease"/>
            <person name="Earl A.M."/>
            <person name="Gilmore M.S."/>
            <person name="Lebreton F."/>
            <person name="Walker B."/>
            <person name="Young S.K."/>
            <person name="Zeng Q."/>
            <person name="Gargeya S."/>
            <person name="Fitzgerald M."/>
            <person name="Haas B."/>
            <person name="Abouelleil A."/>
            <person name="Alvarado L."/>
            <person name="Arachchi H.M."/>
            <person name="Berlin A.M."/>
            <person name="Chapman S.B."/>
            <person name="Dewar J."/>
            <person name="Goldberg J."/>
            <person name="Griggs A."/>
            <person name="Gujja S."/>
            <person name="Hansen M."/>
            <person name="Howarth C."/>
            <person name="Imamovic A."/>
            <person name="Larimer J."/>
            <person name="McCowan C."/>
            <person name="Murphy C."/>
            <person name="Neiman D."/>
            <person name="Pearson M."/>
            <person name="Priest M."/>
            <person name="Roberts A."/>
            <person name="Saif S."/>
            <person name="Shea T."/>
            <person name="Sisk P."/>
            <person name="Sykes S."/>
            <person name="Wortman J."/>
            <person name="Nusbaum C."/>
            <person name="Birren B."/>
        </authorList>
    </citation>
    <scope>NUCLEOTIDE SEQUENCE [LARGE SCALE GENOMIC DNA]</scope>
    <source>
        <strain evidence="1 3">ATCC BAA-350</strain>
    </source>
</reference>
<evidence type="ECO:0000313" key="2">
    <source>
        <dbReference type="EMBL" id="EOW80865.1"/>
    </source>
</evidence>
<evidence type="ECO:0008006" key="5">
    <source>
        <dbReference type="Google" id="ProtNLM"/>
    </source>
</evidence>
<dbReference type="Proteomes" id="UP000013750">
    <property type="component" value="Unassembled WGS sequence"/>
</dbReference>
<dbReference type="EMBL" id="AJDQ01000012">
    <property type="protein sequence ID" value="EOI53860.1"/>
    <property type="molecule type" value="Genomic_DNA"/>
</dbReference>
<name>R2V7Z4_9ENTE</name>
<evidence type="ECO:0000313" key="4">
    <source>
        <dbReference type="Proteomes" id="UP000014160"/>
    </source>
</evidence>
<dbReference type="HOGENOM" id="CLU_1336167_0_0_9"/>
<reference evidence="2 4" key="2">
    <citation type="submission" date="2013-03" db="EMBL/GenBank/DDBJ databases">
        <title>The Genome Sequence of Enterococcus gilvus ATCC BAA-350 (PacBio/Illumina hybrid assembly).</title>
        <authorList>
            <consortium name="The Broad Institute Genomics Platform"/>
            <consortium name="The Broad Institute Genome Sequencing Center for Infectious Disease"/>
            <person name="Earl A."/>
            <person name="Russ C."/>
            <person name="Gilmore M."/>
            <person name="Surin D."/>
            <person name="Walker B."/>
            <person name="Young S."/>
            <person name="Zeng Q."/>
            <person name="Gargeya S."/>
            <person name="Fitzgerald M."/>
            <person name="Haas B."/>
            <person name="Abouelleil A."/>
            <person name="Allen A.W."/>
            <person name="Alvarado L."/>
            <person name="Arachchi H.M."/>
            <person name="Berlin A.M."/>
            <person name="Chapman S.B."/>
            <person name="Gainer-Dewar J."/>
            <person name="Goldberg J."/>
            <person name="Griggs A."/>
            <person name="Gujja S."/>
            <person name="Hansen M."/>
            <person name="Howarth C."/>
            <person name="Imamovic A."/>
            <person name="Ireland A."/>
            <person name="Larimer J."/>
            <person name="McCowan C."/>
            <person name="Murphy C."/>
            <person name="Pearson M."/>
            <person name="Poon T.W."/>
            <person name="Priest M."/>
            <person name="Roberts A."/>
            <person name="Saif S."/>
            <person name="Shea T."/>
            <person name="Sisk P."/>
            <person name="Sykes S."/>
            <person name="Wortman J."/>
            <person name="Nusbaum C."/>
            <person name="Birren B."/>
        </authorList>
    </citation>
    <scope>NUCLEOTIDE SEQUENCE [LARGE SCALE GENOMIC DNA]</scope>
    <source>
        <strain evidence="2 4">ATCC BAA-350</strain>
    </source>
</reference>
<dbReference type="Pfam" id="PF10786">
    <property type="entry name" value="HI_0552"/>
    <property type="match status" value="1"/>
</dbReference>
<organism evidence="1 3">
    <name type="scientific">Enterococcus gilvus ATCC BAA-350</name>
    <dbReference type="NCBI Taxonomy" id="1158614"/>
    <lineage>
        <taxon>Bacteria</taxon>
        <taxon>Bacillati</taxon>
        <taxon>Bacillota</taxon>
        <taxon>Bacilli</taxon>
        <taxon>Lactobacillales</taxon>
        <taxon>Enterococcaceae</taxon>
        <taxon>Enterococcus</taxon>
    </lineage>
</organism>
<dbReference type="AlphaFoldDB" id="R2V7Z4"/>
<dbReference type="OrthoDB" id="2360289at2"/>